<sequence length="224" mass="25790">MSFKFLIMVSKITNIIHLLRIRQYYKNIMIFVGIFFSVRLFDFTLYINLIVGFILLCCASSFNYIINDIRDIENDKKHPEKIGKKPLASGELQVSSAIFLLALLVLIMIVGLIFIQNIIQNLGLTLIIILMITTGQLYNHFLKNYAFIDIIILSTGYIWRALAGCAIIGQFVSAWLFLAIFEIALFLSIAKRKGDLIILGKEKAFEHKKVYDQYSQKLLDQFYV</sequence>
<dbReference type="InterPro" id="IPR000537">
    <property type="entry name" value="UbiA_prenyltransferase"/>
</dbReference>
<protein>
    <submittedName>
        <fullName evidence="6">Uncharacterized protein</fullName>
    </submittedName>
</protein>
<feature type="transmembrane region" description="Helical" evidence="5">
    <location>
        <begin position="121"/>
        <end position="138"/>
    </location>
</feature>
<evidence type="ECO:0000313" key="6">
    <source>
        <dbReference type="EMBL" id="KKL26775.1"/>
    </source>
</evidence>
<evidence type="ECO:0000256" key="3">
    <source>
        <dbReference type="ARBA" id="ARBA00022989"/>
    </source>
</evidence>
<dbReference type="Gene3D" id="1.10.357.140">
    <property type="entry name" value="UbiA prenyltransferase"/>
    <property type="match status" value="1"/>
</dbReference>
<keyword evidence="2 5" id="KW-0812">Transmembrane</keyword>
<feature type="transmembrane region" description="Helical" evidence="5">
    <location>
        <begin position="24"/>
        <end position="41"/>
    </location>
</feature>
<feature type="transmembrane region" description="Helical" evidence="5">
    <location>
        <begin position="145"/>
        <end position="162"/>
    </location>
</feature>
<evidence type="ECO:0000256" key="5">
    <source>
        <dbReference type="SAM" id="Phobius"/>
    </source>
</evidence>
<dbReference type="GO" id="GO:0016020">
    <property type="term" value="C:membrane"/>
    <property type="evidence" value="ECO:0007669"/>
    <property type="project" value="UniProtKB-SubCell"/>
</dbReference>
<feature type="non-terminal residue" evidence="6">
    <location>
        <position position="224"/>
    </location>
</feature>
<dbReference type="InterPro" id="IPR044878">
    <property type="entry name" value="UbiA_sf"/>
</dbReference>
<evidence type="ECO:0000256" key="4">
    <source>
        <dbReference type="ARBA" id="ARBA00023136"/>
    </source>
</evidence>
<dbReference type="EMBL" id="LAZR01035713">
    <property type="protein sequence ID" value="KKL26775.1"/>
    <property type="molecule type" value="Genomic_DNA"/>
</dbReference>
<organism evidence="6">
    <name type="scientific">marine sediment metagenome</name>
    <dbReference type="NCBI Taxonomy" id="412755"/>
    <lineage>
        <taxon>unclassified sequences</taxon>
        <taxon>metagenomes</taxon>
        <taxon>ecological metagenomes</taxon>
    </lineage>
</organism>
<accession>A0A0F9BXZ0</accession>
<gene>
    <name evidence="6" type="ORF">LCGC14_2391890</name>
</gene>
<comment type="subcellular location">
    <subcellularLocation>
        <location evidence="1">Membrane</location>
        <topology evidence="1">Multi-pass membrane protein</topology>
    </subcellularLocation>
</comment>
<comment type="caution">
    <text evidence="6">The sequence shown here is derived from an EMBL/GenBank/DDBJ whole genome shotgun (WGS) entry which is preliminary data.</text>
</comment>
<dbReference type="Pfam" id="PF01040">
    <property type="entry name" value="UbiA"/>
    <property type="match status" value="1"/>
</dbReference>
<keyword evidence="4 5" id="KW-0472">Membrane</keyword>
<feature type="transmembrane region" description="Helical" evidence="5">
    <location>
        <begin position="168"/>
        <end position="190"/>
    </location>
</feature>
<evidence type="ECO:0000256" key="1">
    <source>
        <dbReference type="ARBA" id="ARBA00004141"/>
    </source>
</evidence>
<dbReference type="AlphaFoldDB" id="A0A0F9BXZ0"/>
<feature type="transmembrane region" description="Helical" evidence="5">
    <location>
        <begin position="47"/>
        <end position="66"/>
    </location>
</feature>
<proteinExistence type="predicted"/>
<reference evidence="6" key="1">
    <citation type="journal article" date="2015" name="Nature">
        <title>Complex archaea that bridge the gap between prokaryotes and eukaryotes.</title>
        <authorList>
            <person name="Spang A."/>
            <person name="Saw J.H."/>
            <person name="Jorgensen S.L."/>
            <person name="Zaremba-Niedzwiedzka K."/>
            <person name="Martijn J."/>
            <person name="Lind A.E."/>
            <person name="van Eijk R."/>
            <person name="Schleper C."/>
            <person name="Guy L."/>
            <person name="Ettema T.J."/>
        </authorList>
    </citation>
    <scope>NUCLEOTIDE SEQUENCE</scope>
</reference>
<feature type="transmembrane region" description="Helical" evidence="5">
    <location>
        <begin position="87"/>
        <end position="115"/>
    </location>
</feature>
<keyword evidence="3 5" id="KW-1133">Transmembrane helix</keyword>
<dbReference type="GO" id="GO:0016765">
    <property type="term" value="F:transferase activity, transferring alkyl or aryl (other than methyl) groups"/>
    <property type="evidence" value="ECO:0007669"/>
    <property type="project" value="InterPro"/>
</dbReference>
<evidence type="ECO:0000256" key="2">
    <source>
        <dbReference type="ARBA" id="ARBA00022692"/>
    </source>
</evidence>
<name>A0A0F9BXZ0_9ZZZZ</name>